<name>A0A0F9C0M9_9ZZZZ</name>
<organism evidence="1">
    <name type="scientific">marine sediment metagenome</name>
    <dbReference type="NCBI Taxonomy" id="412755"/>
    <lineage>
        <taxon>unclassified sequences</taxon>
        <taxon>metagenomes</taxon>
        <taxon>ecological metagenomes</taxon>
    </lineage>
</organism>
<evidence type="ECO:0008006" key="2">
    <source>
        <dbReference type="Google" id="ProtNLM"/>
    </source>
</evidence>
<dbReference type="PANTHER" id="PTHR34817:SF1">
    <property type="entry name" value="NUCLEOTIDYLTRANSFERASE"/>
    <property type="match status" value="1"/>
</dbReference>
<dbReference type="Pfam" id="PF10127">
    <property type="entry name" value="RlaP"/>
    <property type="match status" value="1"/>
</dbReference>
<reference evidence="1" key="1">
    <citation type="journal article" date="2015" name="Nature">
        <title>Complex archaea that bridge the gap between prokaryotes and eukaryotes.</title>
        <authorList>
            <person name="Spang A."/>
            <person name="Saw J.H."/>
            <person name="Jorgensen S.L."/>
            <person name="Zaremba-Niedzwiedzka K."/>
            <person name="Martijn J."/>
            <person name="Lind A.E."/>
            <person name="van Eijk R."/>
            <person name="Schleper C."/>
            <person name="Guy L."/>
            <person name="Ettema T.J."/>
        </authorList>
    </citation>
    <scope>NUCLEOTIDE SEQUENCE</scope>
</reference>
<dbReference type="InterPro" id="IPR018775">
    <property type="entry name" value="RlaP"/>
</dbReference>
<proteinExistence type="predicted"/>
<dbReference type="PANTHER" id="PTHR34817">
    <property type="entry name" value="NUCLEOTIDYLTRANSFERASE"/>
    <property type="match status" value="1"/>
</dbReference>
<dbReference type="EMBL" id="LAZR01038360">
    <property type="protein sequence ID" value="KKL19762.1"/>
    <property type="molecule type" value="Genomic_DNA"/>
</dbReference>
<comment type="caution">
    <text evidence="1">The sequence shown here is derived from an EMBL/GenBank/DDBJ whole genome shotgun (WGS) entry which is preliminary data.</text>
</comment>
<protein>
    <recommendedName>
        <fullName evidence="2">Nucleotidyltransferase</fullName>
    </recommendedName>
</protein>
<evidence type="ECO:0000313" key="1">
    <source>
        <dbReference type="EMBL" id="KKL19762.1"/>
    </source>
</evidence>
<dbReference type="AlphaFoldDB" id="A0A0F9C0M9"/>
<gene>
    <name evidence="1" type="ORF">LCGC14_2462230</name>
</gene>
<sequence>MENKNLILQVLVGSRAHKLHDTGSDYDYRGVYVLPTSDILSLGYKYKVNEWMEGGIDNTSYEISHFLNLAIHCNPSILEVFKAPIKETNEDGKKLRELFPYVWNPKQAFDAFTGYSKNQRKKFLENKDKRRNKYAVAYIRTLINLIDLLEHGTFNLEVNFLAEELKNFKRGYYNVGEVIDLAERLTRIAQDRLEKCKHEPNIDKVNQFLIEIRKRYW</sequence>
<accession>A0A0F9C0M9</accession>